<feature type="disulfide bond" evidence="3">
    <location>
        <begin position="65"/>
        <end position="129"/>
    </location>
</feature>
<dbReference type="PANTHER" id="PTHR45817">
    <property type="entry name" value="LYSYL OXIDASE-LIKE-RELATED"/>
    <property type="match status" value="1"/>
</dbReference>
<organism evidence="6 7">
    <name type="scientific">Callorhinchus milii</name>
    <name type="common">Ghost shark</name>
    <dbReference type="NCBI Taxonomy" id="7868"/>
    <lineage>
        <taxon>Eukaryota</taxon>
        <taxon>Metazoa</taxon>
        <taxon>Chordata</taxon>
        <taxon>Craniata</taxon>
        <taxon>Vertebrata</taxon>
        <taxon>Chondrichthyes</taxon>
        <taxon>Holocephali</taxon>
        <taxon>Chimaeriformes</taxon>
        <taxon>Callorhinchidae</taxon>
        <taxon>Callorhinchus</taxon>
    </lineage>
</organism>
<name>A0A4W3J1C4_CALMI</name>
<dbReference type="PRINTS" id="PR00258">
    <property type="entry name" value="SPERACTRCPTR"/>
</dbReference>
<evidence type="ECO:0000313" key="6">
    <source>
        <dbReference type="Ensembl" id="ENSCMIP00000032028.1"/>
    </source>
</evidence>
<feature type="domain" description="SRCR" evidence="5">
    <location>
        <begin position="39"/>
        <end position="140"/>
    </location>
</feature>
<evidence type="ECO:0000256" key="4">
    <source>
        <dbReference type="SAM" id="SignalP"/>
    </source>
</evidence>
<feature type="signal peptide" evidence="4">
    <location>
        <begin position="1"/>
        <end position="22"/>
    </location>
</feature>
<dbReference type="GeneTree" id="ENSGT00940000158157"/>
<feature type="disulfide bond" evidence="3">
    <location>
        <begin position="109"/>
        <end position="119"/>
    </location>
</feature>
<feature type="disulfide bond" evidence="3">
    <location>
        <begin position="78"/>
        <end position="139"/>
    </location>
</feature>
<dbReference type="SMART" id="SM00202">
    <property type="entry name" value="SR"/>
    <property type="match status" value="1"/>
</dbReference>
<dbReference type="GO" id="GO:0016020">
    <property type="term" value="C:membrane"/>
    <property type="evidence" value="ECO:0007669"/>
    <property type="project" value="InterPro"/>
</dbReference>
<dbReference type="InterPro" id="IPR036772">
    <property type="entry name" value="SRCR-like_dom_sf"/>
</dbReference>
<evidence type="ECO:0000313" key="7">
    <source>
        <dbReference type="Proteomes" id="UP000314986"/>
    </source>
</evidence>
<dbReference type="SUPFAM" id="SSF56487">
    <property type="entry name" value="SRCR-like"/>
    <property type="match status" value="2"/>
</dbReference>
<evidence type="ECO:0000256" key="1">
    <source>
        <dbReference type="ARBA" id="ARBA00022729"/>
    </source>
</evidence>
<dbReference type="Gene3D" id="3.10.250.10">
    <property type="entry name" value="SRCR-like domain"/>
    <property type="match status" value="2"/>
</dbReference>
<dbReference type="Proteomes" id="UP000314986">
    <property type="component" value="Unassembled WGS sequence"/>
</dbReference>
<keyword evidence="1 4" id="KW-0732">Signal</keyword>
<feature type="chain" id="PRO_5021323321" evidence="4">
    <location>
        <begin position="23"/>
        <end position="225"/>
    </location>
</feature>
<evidence type="ECO:0000256" key="2">
    <source>
        <dbReference type="ARBA" id="ARBA00023157"/>
    </source>
</evidence>
<reference evidence="6" key="4">
    <citation type="submission" date="2025-08" db="UniProtKB">
        <authorList>
            <consortium name="Ensembl"/>
        </authorList>
    </citation>
    <scope>IDENTIFICATION</scope>
</reference>
<accession>A0A4W3J1C4</accession>
<dbReference type="PANTHER" id="PTHR45817:SF2">
    <property type="entry name" value="LYSYL OXIDASE HOMOLOG 3"/>
    <property type="match status" value="1"/>
</dbReference>
<dbReference type="FunFam" id="3.10.250.10:FF:000001">
    <property type="entry name" value="Lysyl oxidase 4 isoform X1"/>
    <property type="match status" value="1"/>
</dbReference>
<reference evidence="7" key="1">
    <citation type="journal article" date="2006" name="Science">
        <title>Ancient noncoding elements conserved in the human genome.</title>
        <authorList>
            <person name="Venkatesh B."/>
            <person name="Kirkness E.F."/>
            <person name="Loh Y.H."/>
            <person name="Halpern A.L."/>
            <person name="Lee A.P."/>
            <person name="Johnson J."/>
            <person name="Dandona N."/>
            <person name="Viswanathan L.D."/>
            <person name="Tay A."/>
            <person name="Venter J.C."/>
            <person name="Strausberg R.L."/>
            <person name="Brenner S."/>
        </authorList>
    </citation>
    <scope>NUCLEOTIDE SEQUENCE [LARGE SCALE GENOMIC DNA]</scope>
</reference>
<reference evidence="6" key="5">
    <citation type="submission" date="2025-09" db="UniProtKB">
        <authorList>
            <consortium name="Ensembl"/>
        </authorList>
    </citation>
    <scope>IDENTIFICATION</scope>
</reference>
<keyword evidence="7" id="KW-1185">Reference proteome</keyword>
<proteinExistence type="predicted"/>
<dbReference type="InterPro" id="IPR001190">
    <property type="entry name" value="SRCR"/>
</dbReference>
<keyword evidence="2 3" id="KW-1015">Disulfide bond</keyword>
<dbReference type="OMA" id="HRNTRVI"/>
<comment type="caution">
    <text evidence="3">Lacks conserved residue(s) required for the propagation of feature annotation.</text>
</comment>
<dbReference type="STRING" id="7868.ENSCMIP00000032028"/>
<feature type="domain" description="SRCR" evidence="5">
    <location>
        <begin position="165"/>
        <end position="225"/>
    </location>
</feature>
<dbReference type="Pfam" id="PF00530">
    <property type="entry name" value="SRCR"/>
    <property type="match status" value="2"/>
</dbReference>
<protein>
    <submittedName>
        <fullName evidence="6">Lysyl oxidase homolog 3-like</fullName>
    </submittedName>
</protein>
<dbReference type="AlphaFoldDB" id="A0A4W3J1C4"/>
<evidence type="ECO:0000256" key="3">
    <source>
        <dbReference type="PROSITE-ProRule" id="PRU00196"/>
    </source>
</evidence>
<dbReference type="InParanoid" id="A0A4W3J1C4"/>
<dbReference type="InterPro" id="IPR050912">
    <property type="entry name" value="LOX-like_protein"/>
</dbReference>
<reference evidence="7" key="3">
    <citation type="journal article" date="2014" name="Nature">
        <title>Elephant shark genome provides unique insights into gnathostome evolution.</title>
        <authorList>
            <consortium name="International Elephant Shark Genome Sequencing Consortium"/>
            <person name="Venkatesh B."/>
            <person name="Lee A.P."/>
            <person name="Ravi V."/>
            <person name="Maurya A.K."/>
            <person name="Lian M.M."/>
            <person name="Swann J.B."/>
            <person name="Ohta Y."/>
            <person name="Flajnik M.F."/>
            <person name="Sutoh Y."/>
            <person name="Kasahara M."/>
            <person name="Hoon S."/>
            <person name="Gangu V."/>
            <person name="Roy S.W."/>
            <person name="Irimia M."/>
            <person name="Korzh V."/>
            <person name="Kondrychyn I."/>
            <person name="Lim Z.W."/>
            <person name="Tay B.H."/>
            <person name="Tohari S."/>
            <person name="Kong K.W."/>
            <person name="Ho S."/>
            <person name="Lorente-Galdos B."/>
            <person name="Quilez J."/>
            <person name="Marques-Bonet T."/>
            <person name="Raney B.J."/>
            <person name="Ingham P.W."/>
            <person name="Tay A."/>
            <person name="Hillier L.W."/>
            <person name="Minx P."/>
            <person name="Boehm T."/>
            <person name="Wilson R.K."/>
            <person name="Brenner S."/>
            <person name="Warren W.C."/>
        </authorList>
    </citation>
    <scope>NUCLEOTIDE SEQUENCE [LARGE SCALE GENOMIC DNA]</scope>
</reference>
<sequence>MAFPLSFLQFLASLSVLLVVSALPPNASTPQEPGERVQVRLSGYPRKHNEGRVELLYEGEWGSVCDDDFTLNNAHVLCRMLGFVSATGWTHSAKYGKGAGRVWLDNLECKGKEQSVSECQSRGWGQSDCTHEEDAGVICKDERIAGFVDSNIIEVQDDRVDEVRLRPVVSNARKRLPVTEGVVEVRYRERWEQVCDAGWNHRNTRVICGMMGFPAERKVNRKFYK</sequence>
<evidence type="ECO:0000259" key="5">
    <source>
        <dbReference type="PROSITE" id="PS50287"/>
    </source>
</evidence>
<reference evidence="7" key="2">
    <citation type="journal article" date="2007" name="PLoS Biol.">
        <title>Survey sequencing and comparative analysis of the elephant shark (Callorhinchus milii) genome.</title>
        <authorList>
            <person name="Venkatesh B."/>
            <person name="Kirkness E.F."/>
            <person name="Loh Y.H."/>
            <person name="Halpern A.L."/>
            <person name="Lee A.P."/>
            <person name="Johnson J."/>
            <person name="Dandona N."/>
            <person name="Viswanathan L.D."/>
            <person name="Tay A."/>
            <person name="Venter J.C."/>
            <person name="Strausberg R.L."/>
            <person name="Brenner S."/>
        </authorList>
    </citation>
    <scope>NUCLEOTIDE SEQUENCE [LARGE SCALE GENOMIC DNA]</scope>
</reference>
<dbReference type="GO" id="GO:0004720">
    <property type="term" value="F:protein-lysine 6-oxidase activity"/>
    <property type="evidence" value="ECO:0007669"/>
    <property type="project" value="TreeGrafter"/>
</dbReference>
<dbReference type="GO" id="GO:0005615">
    <property type="term" value="C:extracellular space"/>
    <property type="evidence" value="ECO:0007669"/>
    <property type="project" value="TreeGrafter"/>
</dbReference>
<dbReference type="Ensembl" id="ENSCMIT00000032515.1">
    <property type="protein sequence ID" value="ENSCMIP00000032028.1"/>
    <property type="gene ID" value="ENSCMIG00000013704.1"/>
</dbReference>
<dbReference type="PROSITE" id="PS50287">
    <property type="entry name" value="SRCR_2"/>
    <property type="match status" value="2"/>
</dbReference>
<dbReference type="GO" id="GO:0030199">
    <property type="term" value="P:collagen fibril organization"/>
    <property type="evidence" value="ECO:0007669"/>
    <property type="project" value="TreeGrafter"/>
</dbReference>